<evidence type="ECO:0000313" key="8">
    <source>
        <dbReference type="EMBL" id="KAF9503263.1"/>
    </source>
</evidence>
<dbReference type="GO" id="GO:0000981">
    <property type="term" value="F:DNA-binding transcription factor activity, RNA polymerase II-specific"/>
    <property type="evidence" value="ECO:0007669"/>
    <property type="project" value="InterPro"/>
</dbReference>
<dbReference type="AlphaFoldDB" id="A0A9P6ACN5"/>
<evidence type="ECO:0000256" key="4">
    <source>
        <dbReference type="ARBA" id="ARBA00023163"/>
    </source>
</evidence>
<evidence type="ECO:0000256" key="2">
    <source>
        <dbReference type="ARBA" id="ARBA00022723"/>
    </source>
</evidence>
<evidence type="ECO:0000313" key="9">
    <source>
        <dbReference type="Proteomes" id="UP000886523"/>
    </source>
</evidence>
<dbReference type="PROSITE" id="PS50048">
    <property type="entry name" value="ZN2_CY6_FUNGAL_2"/>
    <property type="match status" value="1"/>
</dbReference>
<proteinExistence type="predicted"/>
<dbReference type="PANTHER" id="PTHR47338">
    <property type="entry name" value="ZN(II)2CYS6 TRANSCRIPTION FACTOR (EUROFUNG)-RELATED"/>
    <property type="match status" value="1"/>
</dbReference>
<keyword evidence="3" id="KW-0805">Transcription regulation</keyword>
<keyword evidence="4" id="KW-0804">Transcription</keyword>
<evidence type="ECO:0000256" key="3">
    <source>
        <dbReference type="ARBA" id="ARBA00023015"/>
    </source>
</evidence>
<dbReference type="PROSITE" id="PS00463">
    <property type="entry name" value="ZN2_CY6_FUNGAL_1"/>
    <property type="match status" value="1"/>
</dbReference>
<comment type="subcellular location">
    <subcellularLocation>
        <location evidence="1">Nucleus</location>
    </subcellularLocation>
</comment>
<comment type="caution">
    <text evidence="8">The sequence shown here is derived from an EMBL/GenBank/DDBJ whole genome shotgun (WGS) entry which is preliminary data.</text>
</comment>
<feature type="domain" description="Zn(2)-C6 fungal-type" evidence="7">
    <location>
        <begin position="13"/>
        <end position="45"/>
    </location>
</feature>
<organism evidence="8 9">
    <name type="scientific">Hydnum rufescens UP504</name>
    <dbReference type="NCBI Taxonomy" id="1448309"/>
    <lineage>
        <taxon>Eukaryota</taxon>
        <taxon>Fungi</taxon>
        <taxon>Dikarya</taxon>
        <taxon>Basidiomycota</taxon>
        <taxon>Agaricomycotina</taxon>
        <taxon>Agaricomycetes</taxon>
        <taxon>Cantharellales</taxon>
        <taxon>Hydnaceae</taxon>
        <taxon>Hydnum</taxon>
    </lineage>
</organism>
<dbReference type="GO" id="GO:0008270">
    <property type="term" value="F:zinc ion binding"/>
    <property type="evidence" value="ECO:0007669"/>
    <property type="project" value="InterPro"/>
</dbReference>
<keyword evidence="9" id="KW-1185">Reference proteome</keyword>
<evidence type="ECO:0000256" key="1">
    <source>
        <dbReference type="ARBA" id="ARBA00004123"/>
    </source>
</evidence>
<feature type="compositionally biased region" description="Polar residues" evidence="6">
    <location>
        <begin position="86"/>
        <end position="100"/>
    </location>
</feature>
<dbReference type="Proteomes" id="UP000886523">
    <property type="component" value="Unassembled WGS sequence"/>
</dbReference>
<protein>
    <recommendedName>
        <fullName evidence="7">Zn(2)-C6 fungal-type domain-containing protein</fullName>
    </recommendedName>
</protein>
<feature type="region of interest" description="Disordered" evidence="6">
    <location>
        <begin position="72"/>
        <end position="101"/>
    </location>
</feature>
<reference evidence="8" key="1">
    <citation type="journal article" date="2020" name="Nat. Commun.">
        <title>Large-scale genome sequencing of mycorrhizal fungi provides insights into the early evolution of symbiotic traits.</title>
        <authorList>
            <person name="Miyauchi S."/>
            <person name="Kiss E."/>
            <person name="Kuo A."/>
            <person name="Drula E."/>
            <person name="Kohler A."/>
            <person name="Sanchez-Garcia M."/>
            <person name="Morin E."/>
            <person name="Andreopoulos B."/>
            <person name="Barry K.W."/>
            <person name="Bonito G."/>
            <person name="Buee M."/>
            <person name="Carver A."/>
            <person name="Chen C."/>
            <person name="Cichocki N."/>
            <person name="Clum A."/>
            <person name="Culley D."/>
            <person name="Crous P.W."/>
            <person name="Fauchery L."/>
            <person name="Girlanda M."/>
            <person name="Hayes R.D."/>
            <person name="Keri Z."/>
            <person name="LaButti K."/>
            <person name="Lipzen A."/>
            <person name="Lombard V."/>
            <person name="Magnuson J."/>
            <person name="Maillard F."/>
            <person name="Murat C."/>
            <person name="Nolan M."/>
            <person name="Ohm R.A."/>
            <person name="Pangilinan J."/>
            <person name="Pereira M.F."/>
            <person name="Perotto S."/>
            <person name="Peter M."/>
            <person name="Pfister S."/>
            <person name="Riley R."/>
            <person name="Sitrit Y."/>
            <person name="Stielow J.B."/>
            <person name="Szollosi G."/>
            <person name="Zifcakova L."/>
            <person name="Stursova M."/>
            <person name="Spatafora J.W."/>
            <person name="Tedersoo L."/>
            <person name="Vaario L.M."/>
            <person name="Yamada A."/>
            <person name="Yan M."/>
            <person name="Wang P."/>
            <person name="Xu J."/>
            <person name="Bruns T."/>
            <person name="Baldrian P."/>
            <person name="Vilgalys R."/>
            <person name="Dunand C."/>
            <person name="Henrissat B."/>
            <person name="Grigoriev I.V."/>
            <person name="Hibbett D."/>
            <person name="Nagy L.G."/>
            <person name="Martin F.M."/>
        </authorList>
    </citation>
    <scope>NUCLEOTIDE SEQUENCE</scope>
    <source>
        <strain evidence="8">UP504</strain>
    </source>
</reference>
<dbReference type="CDD" id="cd00067">
    <property type="entry name" value="GAL4"/>
    <property type="match status" value="1"/>
</dbReference>
<name>A0A9P6ACN5_9AGAM</name>
<dbReference type="EMBL" id="MU129398">
    <property type="protein sequence ID" value="KAF9503263.1"/>
    <property type="molecule type" value="Genomic_DNA"/>
</dbReference>
<keyword evidence="2" id="KW-0479">Metal-binding</keyword>
<accession>A0A9P6ACN5</accession>
<dbReference type="InterPro" id="IPR036864">
    <property type="entry name" value="Zn2-C6_fun-type_DNA-bd_sf"/>
</dbReference>
<dbReference type="InterPro" id="IPR050815">
    <property type="entry name" value="TF_fung"/>
</dbReference>
<sequence length="405" mass="45245">MPHEGAYLQRGNACLNCRRRKQRCDGGRPACRKCIHYKRASQCAYNDEKRLTRVQVLESRLQQLEGLIQMQNSSQDDAPSLDKPTPATSSHPRPGNSLSPYETDYSIPKRIADHLLVVFFQHLYHYNFPISIPRFRSIIDLPMTDARRPHPVLLNAIFILACQHTRESDSFQYREAFRARAYSHLEDKASHRSRPLDFILGISLIARSSLNVGDIHRARELAGIAMNLAIECNLHQIGSPSAASSNLLTPPANALELTERINLWCAPNNRATSIHGDVVLAVRVKATALLDRSRRLASNVASRSIDVTSPAFAREFLAVDQAVTRFRQSLPTCITQPSSWRIGILCYTVSMAHIYSLGAILHLHGLFSAGSETHRAAVVRAAKDLGNIVVEIDFVIRAEYTPLLG</sequence>
<dbReference type="SUPFAM" id="SSF57701">
    <property type="entry name" value="Zn2/Cys6 DNA-binding domain"/>
    <property type="match status" value="1"/>
</dbReference>
<keyword evidence="5" id="KW-0539">Nucleus</keyword>
<evidence type="ECO:0000256" key="6">
    <source>
        <dbReference type="SAM" id="MobiDB-lite"/>
    </source>
</evidence>
<gene>
    <name evidence="8" type="ORF">BS47DRAFT_843826</name>
</gene>
<dbReference type="CDD" id="cd12148">
    <property type="entry name" value="fungal_TF_MHR"/>
    <property type="match status" value="1"/>
</dbReference>
<dbReference type="PANTHER" id="PTHR47338:SF29">
    <property type="entry name" value="ZN(2)-C6 FUNGAL-TYPE DOMAIN-CONTAINING PROTEIN"/>
    <property type="match status" value="1"/>
</dbReference>
<dbReference type="GO" id="GO:0005634">
    <property type="term" value="C:nucleus"/>
    <property type="evidence" value="ECO:0007669"/>
    <property type="project" value="UniProtKB-SubCell"/>
</dbReference>
<dbReference type="InterPro" id="IPR001138">
    <property type="entry name" value="Zn2Cys6_DnaBD"/>
</dbReference>
<evidence type="ECO:0000256" key="5">
    <source>
        <dbReference type="ARBA" id="ARBA00023242"/>
    </source>
</evidence>
<evidence type="ECO:0000259" key="7">
    <source>
        <dbReference type="PROSITE" id="PS50048"/>
    </source>
</evidence>
<dbReference type="OrthoDB" id="2309723at2759"/>
<dbReference type="Gene3D" id="4.10.240.10">
    <property type="entry name" value="Zn(2)-C6 fungal-type DNA-binding domain"/>
    <property type="match status" value="1"/>
</dbReference>
<dbReference type="Pfam" id="PF00172">
    <property type="entry name" value="Zn_clus"/>
    <property type="match status" value="1"/>
</dbReference>
<dbReference type="SMART" id="SM00066">
    <property type="entry name" value="GAL4"/>
    <property type="match status" value="1"/>
</dbReference>